<sequence length="187" mass="21683">MIDIIPRPLDRKQTDLEIHNLEYWMGLLRQGFKRDSLVESVYRNWLDYLCDRGIQFLQQLALSPLFYTFPIDHLAKMCVSLTMPVLTHIISYRECLTATSYQGCLAAVFRKMRQTAMAYKFSFAAVVSASCLLLSNPSAIRRICIWVLKYSRSRGVLKMLLLYFICKCIPTKTLLSLAGEEETYQED</sequence>
<dbReference type="RefSeq" id="XP_041539201.1">
    <property type="nucleotide sequence ID" value="XM_041685081.1"/>
</dbReference>
<evidence type="ECO:0000313" key="2">
    <source>
        <dbReference type="Proteomes" id="UP000661280"/>
    </source>
</evidence>
<dbReference type="GeneID" id="64956760"/>
<dbReference type="EMBL" id="AP024426">
    <property type="protein sequence ID" value="BCR95435.1"/>
    <property type="molecule type" value="Genomic_DNA"/>
</dbReference>
<dbReference type="KEGG" id="aluc:AKAW2_20375S"/>
<protein>
    <submittedName>
        <fullName evidence="1">Uncharacterized protein</fullName>
    </submittedName>
</protein>
<proteinExistence type="predicted"/>
<dbReference type="Proteomes" id="UP000661280">
    <property type="component" value="Chromosome 2"/>
</dbReference>
<organism evidence="1 2">
    <name type="scientific">Aspergillus kawachii</name>
    <name type="common">White koji mold</name>
    <name type="synonym">Aspergillus awamori var. kawachi</name>
    <dbReference type="NCBI Taxonomy" id="1069201"/>
    <lineage>
        <taxon>Eukaryota</taxon>
        <taxon>Fungi</taxon>
        <taxon>Dikarya</taxon>
        <taxon>Ascomycota</taxon>
        <taxon>Pezizomycotina</taxon>
        <taxon>Eurotiomycetes</taxon>
        <taxon>Eurotiomycetidae</taxon>
        <taxon>Eurotiales</taxon>
        <taxon>Aspergillaceae</taxon>
        <taxon>Aspergillus</taxon>
        <taxon>Aspergillus subgen. Circumdati</taxon>
    </lineage>
</organism>
<evidence type="ECO:0000313" key="1">
    <source>
        <dbReference type="EMBL" id="BCR95435.1"/>
    </source>
</evidence>
<dbReference type="OrthoDB" id="10471246at2759"/>
<reference evidence="1" key="2">
    <citation type="submission" date="2021-02" db="EMBL/GenBank/DDBJ databases">
        <title>Aspergillus luchuensis mut. kawachii IFO 4304 genome sequence.</title>
        <authorList>
            <person name="Mori K."/>
            <person name="Kadooka C."/>
            <person name="Goto M."/>
            <person name="Futagami T."/>
        </authorList>
    </citation>
    <scope>NUCLEOTIDE SEQUENCE</scope>
    <source>
        <strain evidence="1">IFO 4308</strain>
    </source>
</reference>
<keyword evidence="2" id="KW-1185">Reference proteome</keyword>
<name>A0A7R7ZUV8_ASPKA</name>
<reference evidence="1" key="1">
    <citation type="submission" date="2021-01" db="EMBL/GenBank/DDBJ databases">
        <authorList>
            <consortium name="Aspergillus luchuensis mut. kawachii IFO 4304 genome sequencing consortium"/>
            <person name="Kazuki M."/>
            <person name="Futagami T."/>
        </authorList>
    </citation>
    <scope>NUCLEOTIDE SEQUENCE</scope>
    <source>
        <strain evidence="1">IFO 4308</strain>
    </source>
</reference>
<dbReference type="AlphaFoldDB" id="A0A7R7ZUV8"/>
<gene>
    <name evidence="1" type="ORF">AKAW2_20375S</name>
</gene>
<accession>A0A7R7ZUV8</accession>